<evidence type="ECO:0000256" key="1">
    <source>
        <dbReference type="ARBA" id="ARBA00004651"/>
    </source>
</evidence>
<feature type="transmembrane region" description="Helical" evidence="7">
    <location>
        <begin position="116"/>
        <end position="135"/>
    </location>
</feature>
<proteinExistence type="inferred from homology"/>
<evidence type="ECO:0000256" key="2">
    <source>
        <dbReference type="ARBA" id="ARBA00007430"/>
    </source>
</evidence>
<feature type="transmembrane region" description="Helical" evidence="7">
    <location>
        <begin position="12"/>
        <end position="34"/>
    </location>
</feature>
<evidence type="ECO:0000256" key="4">
    <source>
        <dbReference type="ARBA" id="ARBA00022692"/>
    </source>
</evidence>
<evidence type="ECO:0000313" key="8">
    <source>
        <dbReference type="EMBL" id="PTW44204.1"/>
    </source>
</evidence>
<evidence type="ECO:0000256" key="5">
    <source>
        <dbReference type="ARBA" id="ARBA00022989"/>
    </source>
</evidence>
<dbReference type="RefSeq" id="WP_107955730.1">
    <property type="nucleotide sequence ID" value="NZ_QAYE01000011.1"/>
</dbReference>
<feature type="transmembrane region" description="Helical" evidence="7">
    <location>
        <begin position="365"/>
        <end position="390"/>
    </location>
</feature>
<evidence type="ECO:0000256" key="3">
    <source>
        <dbReference type="ARBA" id="ARBA00022475"/>
    </source>
</evidence>
<keyword evidence="5 7" id="KW-1133">Transmembrane helix</keyword>
<dbReference type="PANTHER" id="PTHR30250">
    <property type="entry name" value="PST FAMILY PREDICTED COLANIC ACID TRANSPORTER"/>
    <property type="match status" value="1"/>
</dbReference>
<accession>A0A2T5TY77</accession>
<evidence type="ECO:0000313" key="9">
    <source>
        <dbReference type="Proteomes" id="UP000244013"/>
    </source>
</evidence>
<comment type="subcellular location">
    <subcellularLocation>
        <location evidence="1">Cell membrane</location>
        <topology evidence="1">Multi-pass membrane protein</topology>
    </subcellularLocation>
</comment>
<feature type="transmembrane region" description="Helical" evidence="7">
    <location>
        <begin position="78"/>
        <end position="96"/>
    </location>
</feature>
<name>A0A2T5TY77_9SPHN</name>
<feature type="transmembrane region" description="Helical" evidence="7">
    <location>
        <begin position="172"/>
        <end position="190"/>
    </location>
</feature>
<dbReference type="Pfam" id="PF13440">
    <property type="entry name" value="Polysacc_synt_3"/>
    <property type="match status" value="1"/>
</dbReference>
<evidence type="ECO:0000256" key="7">
    <source>
        <dbReference type="SAM" id="Phobius"/>
    </source>
</evidence>
<dbReference type="InterPro" id="IPR050833">
    <property type="entry name" value="Poly_Biosynth_Transport"/>
</dbReference>
<feature type="transmembrane region" description="Helical" evidence="7">
    <location>
        <begin position="411"/>
        <end position="429"/>
    </location>
</feature>
<dbReference type="GeneID" id="91007579"/>
<dbReference type="GO" id="GO:0005886">
    <property type="term" value="C:plasma membrane"/>
    <property type="evidence" value="ECO:0007669"/>
    <property type="project" value="UniProtKB-SubCell"/>
</dbReference>
<comment type="similarity">
    <text evidence="2">Belongs to the polysaccharide synthase family.</text>
</comment>
<feature type="transmembrane region" description="Helical" evidence="7">
    <location>
        <begin position="322"/>
        <end position="345"/>
    </location>
</feature>
<evidence type="ECO:0000256" key="6">
    <source>
        <dbReference type="ARBA" id="ARBA00023136"/>
    </source>
</evidence>
<dbReference type="EMBL" id="QAYE01000011">
    <property type="protein sequence ID" value="PTW44204.1"/>
    <property type="molecule type" value="Genomic_DNA"/>
</dbReference>
<keyword evidence="4 7" id="KW-0812">Transmembrane</keyword>
<protein>
    <submittedName>
        <fullName evidence="8">O-antigen/teichoic acid export membrane protein</fullName>
    </submittedName>
</protein>
<feature type="transmembrane region" description="Helical" evidence="7">
    <location>
        <begin position="147"/>
        <end position="166"/>
    </location>
</feature>
<dbReference type="OrthoDB" id="7605542at2"/>
<dbReference type="Proteomes" id="UP000244013">
    <property type="component" value="Unassembled WGS sequence"/>
</dbReference>
<dbReference type="PANTHER" id="PTHR30250:SF10">
    <property type="entry name" value="LIPOPOLYSACCHARIDE BIOSYNTHESIS PROTEIN WZXC"/>
    <property type="match status" value="1"/>
</dbReference>
<reference evidence="8 9" key="1">
    <citation type="submission" date="2018-04" db="EMBL/GenBank/DDBJ databases">
        <title>Genomic Encyclopedia of Type Strains, Phase III (KMG-III): the genomes of soil and plant-associated and newly described type strains.</title>
        <authorList>
            <person name="Whitman W."/>
        </authorList>
    </citation>
    <scope>NUCLEOTIDE SEQUENCE [LARGE SCALE GENOMIC DNA]</scope>
    <source>
        <strain evidence="8 9">MA-olki</strain>
    </source>
</reference>
<organism evidence="8 9">
    <name type="scientific">Sphingomonas faeni</name>
    <dbReference type="NCBI Taxonomy" id="185950"/>
    <lineage>
        <taxon>Bacteria</taxon>
        <taxon>Pseudomonadati</taxon>
        <taxon>Pseudomonadota</taxon>
        <taxon>Alphaproteobacteria</taxon>
        <taxon>Sphingomonadales</taxon>
        <taxon>Sphingomonadaceae</taxon>
        <taxon>Sphingomonas</taxon>
    </lineage>
</organism>
<keyword evidence="6 7" id="KW-0472">Membrane</keyword>
<comment type="caution">
    <text evidence="8">The sequence shown here is derived from an EMBL/GenBank/DDBJ whole genome shotgun (WGS) entry which is preliminary data.</text>
</comment>
<gene>
    <name evidence="8" type="ORF">C8J25_11140</name>
</gene>
<feature type="transmembrane region" description="Helical" evidence="7">
    <location>
        <begin position="435"/>
        <end position="458"/>
    </location>
</feature>
<dbReference type="AlphaFoldDB" id="A0A2T5TY77"/>
<feature type="transmembrane region" description="Helical" evidence="7">
    <location>
        <begin position="251"/>
        <end position="270"/>
    </location>
</feature>
<sequence length="485" mass="51414">MKKQGAVKNALWLVLGQGGAQGLSLIIFLALARYISKEDFGLVAVSLTVVEFVRRVCIDPAAFALNARTTIVEHDYDVCLTLLVLVSVTGSILLWLFSTPLLTLLGMRGAANTLHIVALLLIAFGLTATHGAWLARHMQFRALALRAIISVLIGGIVGISMAVANFGLWSLVGQQFAINIVNFITLWLFVDWKPKIALSWADTRATVLRTRHIAASAIWNSIANDSDLLFVAAYLGPAVAGVFNAAKRIMLAANLVLVNAISSVALPALADIEQGAPRKQAFLLGITVASSVTAPVFAGIAATAPEIVHLLLGQNWIEAAPILAALALSGYCLAIAQFATVILLISEQSHLDSFSSGLTAIGKLVIYTFAIQFGPIALAAAVSATTFAATPVRMRYALRQLDILWGSLGKALAPSFVGACGMAIMLFTVRRLLPSALPATLILTIMVPVGVIAYLLLLRILSPGIFRMAIATIAARFRGRSLSTG</sequence>
<keyword evidence="3" id="KW-1003">Cell membrane</keyword>
<feature type="transmembrane region" description="Helical" evidence="7">
    <location>
        <begin position="282"/>
        <end position="302"/>
    </location>
</feature>